<reference evidence="2 3" key="1">
    <citation type="submission" date="2017-12" db="EMBL/GenBank/DDBJ databases">
        <title>Sequencing the genomes of 1000 Actinobacteria strains.</title>
        <authorList>
            <person name="Klenk H.-P."/>
        </authorList>
    </citation>
    <scope>NUCLEOTIDE SEQUENCE [LARGE SCALE GENOMIC DNA]</scope>
    <source>
        <strain evidence="2 3">DSM 44489</strain>
    </source>
</reference>
<comment type="caution">
    <text evidence="2">The sequence shown here is derived from an EMBL/GenBank/DDBJ whole genome shotgun (WGS) entry which is preliminary data.</text>
</comment>
<dbReference type="Proteomes" id="UP000233766">
    <property type="component" value="Unassembled WGS sequence"/>
</dbReference>
<feature type="transmembrane region" description="Helical" evidence="1">
    <location>
        <begin position="20"/>
        <end position="45"/>
    </location>
</feature>
<proteinExistence type="predicted"/>
<keyword evidence="1" id="KW-0472">Membrane</keyword>
<keyword evidence="1" id="KW-1133">Transmembrane helix</keyword>
<sequence>MSSLAPLLVGGALMTAGPSAFAWILCAAGVGFVLLAVLLGPALFVRTDRYLAATLAPDASTVTVRAHPDFARAWSGRAQW</sequence>
<evidence type="ECO:0000313" key="2">
    <source>
        <dbReference type="EMBL" id="PKV76528.1"/>
    </source>
</evidence>
<keyword evidence="1" id="KW-0812">Transmembrane</keyword>
<protein>
    <submittedName>
        <fullName evidence="2">Uncharacterized protein</fullName>
    </submittedName>
</protein>
<keyword evidence="3" id="KW-1185">Reference proteome</keyword>
<dbReference type="EMBL" id="PJMW01000004">
    <property type="protein sequence ID" value="PKV76528.1"/>
    <property type="molecule type" value="Genomic_DNA"/>
</dbReference>
<organism evidence="2 3">
    <name type="scientific">Nocardia fluminea</name>
    <dbReference type="NCBI Taxonomy" id="134984"/>
    <lineage>
        <taxon>Bacteria</taxon>
        <taxon>Bacillati</taxon>
        <taxon>Actinomycetota</taxon>
        <taxon>Actinomycetes</taxon>
        <taxon>Mycobacteriales</taxon>
        <taxon>Nocardiaceae</taxon>
        <taxon>Nocardia</taxon>
    </lineage>
</organism>
<accession>A0A2N3V4H9</accession>
<dbReference type="RefSeq" id="WP_101469184.1">
    <property type="nucleotide sequence ID" value="NZ_PJMW01000004.1"/>
</dbReference>
<name>A0A2N3V4H9_9NOCA</name>
<gene>
    <name evidence="2" type="ORF">ATK86_7459</name>
</gene>
<dbReference type="AlphaFoldDB" id="A0A2N3V4H9"/>
<evidence type="ECO:0000256" key="1">
    <source>
        <dbReference type="SAM" id="Phobius"/>
    </source>
</evidence>
<evidence type="ECO:0000313" key="3">
    <source>
        <dbReference type="Proteomes" id="UP000233766"/>
    </source>
</evidence>